<dbReference type="PANTHER" id="PTHR37535:SF3">
    <property type="entry name" value="FLUG DOMAIN-CONTAINING PROTEIN"/>
    <property type="match status" value="1"/>
</dbReference>
<dbReference type="OrthoDB" id="4488673at2759"/>
<reference evidence="1 2" key="1">
    <citation type="submission" date="2018-02" db="EMBL/GenBank/DDBJ databases">
        <title>The genomes of Aspergillus section Nigri reveals drivers in fungal speciation.</title>
        <authorList>
            <consortium name="DOE Joint Genome Institute"/>
            <person name="Vesth T.C."/>
            <person name="Nybo J."/>
            <person name="Theobald S."/>
            <person name="Brandl J."/>
            <person name="Frisvad J.C."/>
            <person name="Nielsen K.F."/>
            <person name="Lyhne E.K."/>
            <person name="Kogle M.E."/>
            <person name="Kuo A."/>
            <person name="Riley R."/>
            <person name="Clum A."/>
            <person name="Nolan M."/>
            <person name="Lipzen A."/>
            <person name="Salamov A."/>
            <person name="Henrissat B."/>
            <person name="Wiebenga A."/>
            <person name="De vries R.P."/>
            <person name="Grigoriev I.V."/>
            <person name="Mortensen U.H."/>
            <person name="Andersen M.R."/>
            <person name="Baker S.E."/>
        </authorList>
    </citation>
    <scope>NUCLEOTIDE SEQUENCE [LARGE SCALE GENOMIC DNA]</scope>
    <source>
        <strain evidence="1 2">CBS 707.79</strain>
    </source>
</reference>
<evidence type="ECO:0000313" key="2">
    <source>
        <dbReference type="Proteomes" id="UP000247810"/>
    </source>
</evidence>
<protein>
    <submittedName>
        <fullName evidence="1">Uncharacterized protein</fullName>
    </submittedName>
</protein>
<dbReference type="VEuPathDB" id="FungiDB:BO71DRAFT_447557"/>
<dbReference type="PANTHER" id="PTHR37535">
    <property type="entry name" value="FLUG DOMAIN PROTEIN"/>
    <property type="match status" value="1"/>
</dbReference>
<dbReference type="EMBL" id="KZ825816">
    <property type="protein sequence ID" value="PYH98020.1"/>
    <property type="molecule type" value="Genomic_DNA"/>
</dbReference>
<proteinExistence type="predicted"/>
<dbReference type="STRING" id="1448320.A0A319DKH3"/>
<sequence length="278" mass="32842">MPPNSKEIELQAKTLPETGKELRNTITRLRRQKLKEYQSQWLRKKRDQTILERGHEQQGKVIQGVLAKTQSLIMPEMARISEAMSSNKELNFSQKLDLVEDIGVLCTRDSSVVYLPGERPIEHHCPVNGCYINSERSQHIHQCVRRERATLLNVPENEMRFCYECMECQHCDAVMYRHTLIRPAYCPFCLANHGKEADERLKYWLYRAAFMRHIESCHLSSIKFPTTKHYCGCPEQFTSEKELRYHLHDMHGLNDAIWKRHNGFVKRNIFHSFLRVQE</sequence>
<evidence type="ECO:0000313" key="1">
    <source>
        <dbReference type="EMBL" id="PYH98020.1"/>
    </source>
</evidence>
<accession>A0A319DKH3</accession>
<gene>
    <name evidence="1" type="ORF">BO71DRAFT_447557</name>
</gene>
<dbReference type="Proteomes" id="UP000247810">
    <property type="component" value="Unassembled WGS sequence"/>
</dbReference>
<organism evidence="1 2">
    <name type="scientific">Aspergillus ellipticus CBS 707.79</name>
    <dbReference type="NCBI Taxonomy" id="1448320"/>
    <lineage>
        <taxon>Eukaryota</taxon>
        <taxon>Fungi</taxon>
        <taxon>Dikarya</taxon>
        <taxon>Ascomycota</taxon>
        <taxon>Pezizomycotina</taxon>
        <taxon>Eurotiomycetes</taxon>
        <taxon>Eurotiomycetidae</taxon>
        <taxon>Eurotiales</taxon>
        <taxon>Aspergillaceae</taxon>
        <taxon>Aspergillus</taxon>
        <taxon>Aspergillus subgen. Circumdati</taxon>
    </lineage>
</organism>
<name>A0A319DKH3_9EURO</name>
<keyword evidence="2" id="KW-1185">Reference proteome</keyword>
<dbReference type="AlphaFoldDB" id="A0A319DKH3"/>